<dbReference type="PANTHER" id="PTHR43638">
    <property type="entry name" value="OXIDOREDUCTASE, ALDO/KETO REDUCTASE FAMILY PROTEIN"/>
    <property type="match status" value="1"/>
</dbReference>
<evidence type="ECO:0000259" key="1">
    <source>
        <dbReference type="Pfam" id="PF00248"/>
    </source>
</evidence>
<dbReference type="EMBL" id="BAMW01000015">
    <property type="protein sequence ID" value="GAN62726.1"/>
    <property type="molecule type" value="Genomic_DNA"/>
</dbReference>
<reference evidence="2 3" key="1">
    <citation type="submission" date="2012-11" db="EMBL/GenBank/DDBJ databases">
        <title>Whole genome sequence of Acetobacter indonesiensis 5H-1.</title>
        <authorList>
            <person name="Azuma Y."/>
            <person name="Higashiura N."/>
            <person name="Hirakawa H."/>
            <person name="Matsushita K."/>
        </authorList>
    </citation>
    <scope>NUCLEOTIDE SEQUENCE [LARGE SCALE GENOMIC DNA]</scope>
    <source>
        <strain evidence="2 3">5H-1</strain>
    </source>
</reference>
<dbReference type="PIRSF" id="PIRSF000097">
    <property type="entry name" value="AKR"/>
    <property type="match status" value="1"/>
</dbReference>
<dbReference type="InterPro" id="IPR036812">
    <property type="entry name" value="NAD(P)_OxRdtase_dom_sf"/>
</dbReference>
<evidence type="ECO:0000313" key="2">
    <source>
        <dbReference type="EMBL" id="GAN62726.1"/>
    </source>
</evidence>
<dbReference type="Pfam" id="PF00248">
    <property type="entry name" value="Aldo_ket_red"/>
    <property type="match status" value="1"/>
</dbReference>
<dbReference type="Proteomes" id="UP000032673">
    <property type="component" value="Unassembled WGS sequence"/>
</dbReference>
<sequence>MKGSNAMTKTVTLADGTVLPALGMGTWNMGETGGTRFQDEVASLRYGLDAGLRVIDTAEMYGNGRSESLVGEAIFPQRDKVFLVSKVLPSNASADGVATACRNSLRRLGTDRLDLYLLHWRGGVPLGETIQAFRKLKQEGLIRHWGVSNFDVEDILELEEYTRPGECVVNQILYSLEHRGVEYDLLDADRHRNIVTMAYSPIGQGGALLQNKALKAVAARHKTSTGPATPAQIALAWVLRQRNMLAIPKAGTVAHLKQNIAAQDIELTEADLTDLDQAFAPPSRKVSLEMI</sequence>
<dbReference type="SUPFAM" id="SSF51430">
    <property type="entry name" value="NAD(P)-linked oxidoreductase"/>
    <property type="match status" value="1"/>
</dbReference>
<keyword evidence="3" id="KW-1185">Reference proteome</keyword>
<dbReference type="InterPro" id="IPR023210">
    <property type="entry name" value="NADP_OxRdtase_dom"/>
</dbReference>
<gene>
    <name evidence="2" type="ORF">Abin_015_012</name>
</gene>
<proteinExistence type="predicted"/>
<accession>A0ABQ0K5K1</accession>
<organism evidence="2 3">
    <name type="scientific">Acetobacter indonesiensis</name>
    <dbReference type="NCBI Taxonomy" id="104101"/>
    <lineage>
        <taxon>Bacteria</taxon>
        <taxon>Pseudomonadati</taxon>
        <taxon>Pseudomonadota</taxon>
        <taxon>Alphaproteobacteria</taxon>
        <taxon>Acetobacterales</taxon>
        <taxon>Acetobacteraceae</taxon>
        <taxon>Acetobacter</taxon>
    </lineage>
</organism>
<dbReference type="InterPro" id="IPR020471">
    <property type="entry name" value="AKR"/>
</dbReference>
<name>A0ABQ0K5K1_9PROT</name>
<dbReference type="CDD" id="cd19138">
    <property type="entry name" value="AKR_YeaE"/>
    <property type="match status" value="1"/>
</dbReference>
<comment type="caution">
    <text evidence="2">The sequence shown here is derived from an EMBL/GenBank/DDBJ whole genome shotgun (WGS) entry which is preliminary data.</text>
</comment>
<protein>
    <submittedName>
        <fullName evidence="2">Aldo/keto reductase</fullName>
    </submittedName>
</protein>
<feature type="domain" description="NADP-dependent oxidoreductase" evidence="1">
    <location>
        <begin position="22"/>
        <end position="278"/>
    </location>
</feature>
<dbReference type="PANTHER" id="PTHR43638:SF3">
    <property type="entry name" value="ALDEHYDE REDUCTASE"/>
    <property type="match status" value="1"/>
</dbReference>
<evidence type="ECO:0000313" key="3">
    <source>
        <dbReference type="Proteomes" id="UP000032673"/>
    </source>
</evidence>
<dbReference type="PRINTS" id="PR00069">
    <property type="entry name" value="ALDKETRDTASE"/>
</dbReference>
<dbReference type="Gene3D" id="3.20.20.100">
    <property type="entry name" value="NADP-dependent oxidoreductase domain"/>
    <property type="match status" value="1"/>
</dbReference>